<feature type="transmembrane region" description="Helical" evidence="6">
    <location>
        <begin position="31"/>
        <end position="53"/>
    </location>
</feature>
<dbReference type="InterPro" id="IPR036259">
    <property type="entry name" value="MFS_trans_sf"/>
</dbReference>
<keyword evidence="9" id="KW-1185">Reference proteome</keyword>
<feature type="transmembrane region" description="Helical" evidence="6">
    <location>
        <begin position="366"/>
        <end position="387"/>
    </location>
</feature>
<evidence type="ECO:0000256" key="3">
    <source>
        <dbReference type="ARBA" id="ARBA00022692"/>
    </source>
</evidence>
<evidence type="ECO:0000256" key="5">
    <source>
        <dbReference type="ARBA" id="ARBA00023136"/>
    </source>
</evidence>
<keyword evidence="4 6" id="KW-1133">Transmembrane helix</keyword>
<dbReference type="EMBL" id="BAAAUG010000037">
    <property type="protein sequence ID" value="GAA3100636.1"/>
    <property type="molecule type" value="Genomic_DNA"/>
</dbReference>
<organism evidence="8 9">
    <name type="scientific">Streptomyces rectiviolaceus</name>
    <dbReference type="NCBI Taxonomy" id="332591"/>
    <lineage>
        <taxon>Bacteria</taxon>
        <taxon>Bacillati</taxon>
        <taxon>Actinomycetota</taxon>
        <taxon>Actinomycetes</taxon>
        <taxon>Kitasatosporales</taxon>
        <taxon>Streptomycetaceae</taxon>
        <taxon>Streptomyces</taxon>
    </lineage>
</organism>
<comment type="caution">
    <text evidence="8">The sequence shown here is derived from an EMBL/GenBank/DDBJ whole genome shotgun (WGS) entry which is preliminary data.</text>
</comment>
<accession>A0ABP6MCJ9</accession>
<dbReference type="RefSeq" id="WP_344520738.1">
    <property type="nucleotide sequence ID" value="NZ_BAAAUG010000037.1"/>
</dbReference>
<comment type="subcellular location">
    <subcellularLocation>
        <location evidence="1">Cell membrane</location>
        <topology evidence="1">Multi-pass membrane protein</topology>
    </subcellularLocation>
</comment>
<feature type="transmembrane region" description="Helical" evidence="6">
    <location>
        <begin position="407"/>
        <end position="425"/>
    </location>
</feature>
<feature type="transmembrane region" description="Helical" evidence="6">
    <location>
        <begin position="156"/>
        <end position="177"/>
    </location>
</feature>
<evidence type="ECO:0000256" key="6">
    <source>
        <dbReference type="SAM" id="Phobius"/>
    </source>
</evidence>
<feature type="transmembrane region" description="Helical" evidence="6">
    <location>
        <begin position="65"/>
        <end position="85"/>
    </location>
</feature>
<dbReference type="InterPro" id="IPR005828">
    <property type="entry name" value="MFS_sugar_transport-like"/>
</dbReference>
<feature type="transmembrane region" description="Helical" evidence="6">
    <location>
        <begin position="97"/>
        <end position="116"/>
    </location>
</feature>
<dbReference type="InterPro" id="IPR005829">
    <property type="entry name" value="Sugar_transporter_CS"/>
</dbReference>
<evidence type="ECO:0000256" key="4">
    <source>
        <dbReference type="ARBA" id="ARBA00022989"/>
    </source>
</evidence>
<keyword evidence="5 6" id="KW-0472">Membrane</keyword>
<keyword evidence="3 6" id="KW-0812">Transmembrane</keyword>
<dbReference type="PANTHER" id="PTHR23511:SF34">
    <property type="entry name" value="SYNAPTIC VESICLE GLYCOPROTEIN 2"/>
    <property type="match status" value="1"/>
</dbReference>
<feature type="transmembrane region" description="Helical" evidence="6">
    <location>
        <begin position="183"/>
        <end position="200"/>
    </location>
</feature>
<feature type="transmembrane region" description="Helical" evidence="6">
    <location>
        <begin position="122"/>
        <end position="144"/>
    </location>
</feature>
<dbReference type="InterPro" id="IPR020846">
    <property type="entry name" value="MFS_dom"/>
</dbReference>
<name>A0ABP6MCJ9_9ACTN</name>
<feature type="transmembrane region" description="Helical" evidence="6">
    <location>
        <begin position="311"/>
        <end position="333"/>
    </location>
</feature>
<dbReference type="Gene3D" id="1.20.1250.20">
    <property type="entry name" value="MFS general substrate transporter like domains"/>
    <property type="match status" value="1"/>
</dbReference>
<proteinExistence type="predicted"/>
<dbReference type="CDD" id="cd17316">
    <property type="entry name" value="MFS_SV2_like"/>
    <property type="match status" value="1"/>
</dbReference>
<dbReference type="PROSITE" id="PS00216">
    <property type="entry name" value="SUGAR_TRANSPORT_1"/>
    <property type="match status" value="1"/>
</dbReference>
<reference evidence="9" key="1">
    <citation type="journal article" date="2019" name="Int. J. Syst. Evol. Microbiol.">
        <title>The Global Catalogue of Microorganisms (GCM) 10K type strain sequencing project: providing services to taxonomists for standard genome sequencing and annotation.</title>
        <authorList>
            <consortium name="The Broad Institute Genomics Platform"/>
            <consortium name="The Broad Institute Genome Sequencing Center for Infectious Disease"/>
            <person name="Wu L."/>
            <person name="Ma J."/>
        </authorList>
    </citation>
    <scope>NUCLEOTIDE SEQUENCE [LARGE SCALE GENOMIC DNA]</scope>
    <source>
        <strain evidence="9">JCM 9092</strain>
    </source>
</reference>
<keyword evidence="2" id="KW-0813">Transport</keyword>
<dbReference type="PROSITE" id="PS00217">
    <property type="entry name" value="SUGAR_TRANSPORT_2"/>
    <property type="match status" value="1"/>
</dbReference>
<dbReference type="Proteomes" id="UP001501637">
    <property type="component" value="Unassembled WGS sequence"/>
</dbReference>
<evidence type="ECO:0000313" key="9">
    <source>
        <dbReference type="Proteomes" id="UP001501637"/>
    </source>
</evidence>
<feature type="transmembrane region" description="Helical" evidence="6">
    <location>
        <begin position="431"/>
        <end position="450"/>
    </location>
</feature>
<dbReference type="PANTHER" id="PTHR23511">
    <property type="entry name" value="SYNAPTIC VESICLE GLYCOPROTEIN 2"/>
    <property type="match status" value="1"/>
</dbReference>
<dbReference type="Pfam" id="PF00083">
    <property type="entry name" value="Sugar_tr"/>
    <property type="match status" value="1"/>
</dbReference>
<evidence type="ECO:0000256" key="1">
    <source>
        <dbReference type="ARBA" id="ARBA00004651"/>
    </source>
</evidence>
<feature type="transmembrane region" description="Helical" evidence="6">
    <location>
        <begin position="273"/>
        <end position="291"/>
    </location>
</feature>
<evidence type="ECO:0000259" key="7">
    <source>
        <dbReference type="PROSITE" id="PS50850"/>
    </source>
</evidence>
<evidence type="ECO:0000313" key="8">
    <source>
        <dbReference type="EMBL" id="GAA3100636.1"/>
    </source>
</evidence>
<feature type="domain" description="Major facilitator superfamily (MFS) profile" evidence="7">
    <location>
        <begin position="31"/>
        <end position="454"/>
    </location>
</feature>
<evidence type="ECO:0000256" key="2">
    <source>
        <dbReference type="ARBA" id="ARBA00022448"/>
    </source>
</evidence>
<sequence length="463" mass="49100">MTIDASPDRAVRAAIAARFERLPLCRWHVTVRLIVGAVTFFEAFDQLLIAYALPELRQEWDLGTSAATLLLTVGSIGMLIGALLSGRLADRIGRVKVIALCIALSSVANLALSVATSPDAFMALRFVQGLAIGGEVPVAATFIAEITRSHQRGRFVLLYELVFPAGLTVGALVAAWVVPILGWRWMYALAALPGLLCILVQRKVPESPRWLADHGRTDDAADVMSGIEAEVERITGKPLPPVPEAFPEALPVAAPGEDASGLRGLFSGRYRRRTLIIGVLWFTGYFVNYGITSWLPTIYQNRYDLSLSDALLYSTVTSCAGLLGCLVAALTVDRLGRRKVITGCLGGAAMMLVALAAVGAGTPVQVLVWTSLAAVFFFGSNICLYLYTPELFPTRMRALGSSVGGAMNRLGVILGPIVVGVVYAGGNVSTVFVMLGAVALVGAVVAGVGAEETAGRRLEEVSP</sequence>
<dbReference type="PROSITE" id="PS50850">
    <property type="entry name" value="MFS"/>
    <property type="match status" value="1"/>
</dbReference>
<dbReference type="SUPFAM" id="SSF103473">
    <property type="entry name" value="MFS general substrate transporter"/>
    <property type="match status" value="1"/>
</dbReference>
<gene>
    <name evidence="8" type="ORF">GCM10010449_24770</name>
</gene>
<protein>
    <submittedName>
        <fullName evidence="8">MFS transporter</fullName>
    </submittedName>
</protein>
<feature type="transmembrane region" description="Helical" evidence="6">
    <location>
        <begin position="340"/>
        <end position="360"/>
    </location>
</feature>